<keyword evidence="3 6" id="KW-0479">Metal-binding</keyword>
<dbReference type="GO" id="GO:0046872">
    <property type="term" value="F:metal ion binding"/>
    <property type="evidence" value="ECO:0007669"/>
    <property type="project" value="UniProtKB-KW"/>
</dbReference>
<evidence type="ECO:0000256" key="6">
    <source>
        <dbReference type="PIRSR" id="PIRSR600760-2"/>
    </source>
</evidence>
<dbReference type="EMBL" id="QZFU01000024">
    <property type="protein sequence ID" value="RJO72917.1"/>
    <property type="molecule type" value="Genomic_DNA"/>
</dbReference>
<dbReference type="PRINTS" id="PR00377">
    <property type="entry name" value="IMPHPHTASES"/>
</dbReference>
<comment type="cofactor">
    <cofactor evidence="2 6 7">
        <name>Mg(2+)</name>
        <dbReference type="ChEBI" id="CHEBI:18420"/>
    </cofactor>
</comment>
<keyword evidence="4 7" id="KW-0378">Hydrolase</keyword>
<dbReference type="InterPro" id="IPR000760">
    <property type="entry name" value="Inositol_monophosphatase-like"/>
</dbReference>
<evidence type="ECO:0000313" key="9">
    <source>
        <dbReference type="EMBL" id="RJO72917.1"/>
    </source>
</evidence>
<dbReference type="PROSITE" id="PS00629">
    <property type="entry name" value="IMP_1"/>
    <property type="match status" value="1"/>
</dbReference>
<dbReference type="EC" id="3.1.3.25" evidence="7"/>
<feature type="region of interest" description="Disordered" evidence="8">
    <location>
        <begin position="1"/>
        <end position="26"/>
    </location>
</feature>
<evidence type="ECO:0000256" key="8">
    <source>
        <dbReference type="SAM" id="MobiDB-lite"/>
    </source>
</evidence>
<evidence type="ECO:0000256" key="3">
    <source>
        <dbReference type="ARBA" id="ARBA00022723"/>
    </source>
</evidence>
<evidence type="ECO:0000256" key="7">
    <source>
        <dbReference type="RuleBase" id="RU364068"/>
    </source>
</evidence>
<dbReference type="InterPro" id="IPR033942">
    <property type="entry name" value="IMPase"/>
</dbReference>
<dbReference type="InterPro" id="IPR020583">
    <property type="entry name" value="Inositol_monoP_metal-BS"/>
</dbReference>
<dbReference type="Pfam" id="PF00459">
    <property type="entry name" value="Inositol_P"/>
    <property type="match status" value="1"/>
</dbReference>
<comment type="caution">
    <text evidence="9">The sequence shown here is derived from an EMBL/GenBank/DDBJ whole genome shotgun (WGS) entry which is preliminary data.</text>
</comment>
<dbReference type="SUPFAM" id="SSF56655">
    <property type="entry name" value="Carbohydrate phosphatase"/>
    <property type="match status" value="1"/>
</dbReference>
<feature type="binding site" evidence="6">
    <location>
        <position position="133"/>
    </location>
    <ligand>
        <name>Mg(2+)</name>
        <dbReference type="ChEBI" id="CHEBI:18420"/>
        <label>1</label>
        <note>catalytic</note>
    </ligand>
</feature>
<dbReference type="Proteomes" id="UP000266677">
    <property type="component" value="Unassembled WGS sequence"/>
</dbReference>
<sequence>MGFVPEPTSPTSDSRFPTASAMRADGEFYPFDQQRARGDEAELRRIAVELAEAAAAHVRVRRPEVFGPAGAPADAVQTKGHPTDPVTVLDKESEQLIRRLLAERRPADAIVGEEEGGRFNTADDQVHWVVDPIDGTVNFLYGVPAYAVSVAALRGGHPVAGAVVDIVAADTYSAALGQGATRTAADGSVERLSCNPVDALPLALVSTGFAYSAVRRTRQGALVALVLPRVRDIRRFGAAALELCNVACGRVDAYYEHGLNSWDWGAGALIAAEAGARLVLPPATAGGVEGELVVAAAPGIAEKLVALLTEVGATAAIPE</sequence>
<dbReference type="OrthoDB" id="9772456at2"/>
<dbReference type="GO" id="GO:0006020">
    <property type="term" value="P:inositol metabolic process"/>
    <property type="evidence" value="ECO:0007669"/>
    <property type="project" value="TreeGrafter"/>
</dbReference>
<dbReference type="CDD" id="cd01639">
    <property type="entry name" value="IMPase"/>
    <property type="match status" value="1"/>
</dbReference>
<comment type="similarity">
    <text evidence="7">Belongs to the inositol monophosphatase superfamily.</text>
</comment>
<gene>
    <name evidence="9" type="ORF">D5S18_21740</name>
</gene>
<name>A0A3A4KFN2_9NOCA</name>
<dbReference type="PANTHER" id="PTHR20854:SF4">
    <property type="entry name" value="INOSITOL-1-MONOPHOSPHATASE-RELATED"/>
    <property type="match status" value="1"/>
</dbReference>
<keyword evidence="10" id="KW-1185">Reference proteome</keyword>
<evidence type="ECO:0000256" key="4">
    <source>
        <dbReference type="ARBA" id="ARBA00022801"/>
    </source>
</evidence>
<dbReference type="GO" id="GO:0007165">
    <property type="term" value="P:signal transduction"/>
    <property type="evidence" value="ECO:0007669"/>
    <property type="project" value="TreeGrafter"/>
</dbReference>
<comment type="catalytic activity">
    <reaction evidence="1 7">
        <text>a myo-inositol phosphate + H2O = myo-inositol + phosphate</text>
        <dbReference type="Rhea" id="RHEA:24056"/>
        <dbReference type="ChEBI" id="CHEBI:15377"/>
        <dbReference type="ChEBI" id="CHEBI:17268"/>
        <dbReference type="ChEBI" id="CHEBI:43474"/>
        <dbReference type="ChEBI" id="CHEBI:84139"/>
        <dbReference type="EC" id="3.1.3.25"/>
    </reaction>
</comment>
<organism evidence="9 10">
    <name type="scientific">Nocardia panacis</name>
    <dbReference type="NCBI Taxonomy" id="2340916"/>
    <lineage>
        <taxon>Bacteria</taxon>
        <taxon>Bacillati</taxon>
        <taxon>Actinomycetota</taxon>
        <taxon>Actinomycetes</taxon>
        <taxon>Mycobacteriales</taxon>
        <taxon>Nocardiaceae</taxon>
        <taxon>Nocardia</taxon>
    </lineage>
</organism>
<dbReference type="GO" id="GO:0008934">
    <property type="term" value="F:inositol monophosphate 1-phosphatase activity"/>
    <property type="evidence" value="ECO:0007669"/>
    <property type="project" value="InterPro"/>
</dbReference>
<evidence type="ECO:0000256" key="2">
    <source>
        <dbReference type="ARBA" id="ARBA00001946"/>
    </source>
</evidence>
<accession>A0A3A4KFN2</accession>
<dbReference type="Gene3D" id="3.30.540.10">
    <property type="entry name" value="Fructose-1,6-Bisphosphatase, subunit A, domain 1"/>
    <property type="match status" value="1"/>
</dbReference>
<feature type="binding site" evidence="6">
    <location>
        <position position="113"/>
    </location>
    <ligand>
        <name>Mg(2+)</name>
        <dbReference type="ChEBI" id="CHEBI:18420"/>
        <label>1</label>
        <note>catalytic</note>
    </ligand>
</feature>
<feature type="binding site" evidence="6">
    <location>
        <position position="134"/>
    </location>
    <ligand>
        <name>Mg(2+)</name>
        <dbReference type="ChEBI" id="CHEBI:18420"/>
        <label>1</label>
        <note>catalytic</note>
    </ligand>
</feature>
<protein>
    <recommendedName>
        <fullName evidence="7">Inositol-1-monophosphatase</fullName>
        <ecNumber evidence="7">3.1.3.25</ecNumber>
    </recommendedName>
</protein>
<feature type="binding site" evidence="6">
    <location>
        <position position="263"/>
    </location>
    <ligand>
        <name>Mg(2+)</name>
        <dbReference type="ChEBI" id="CHEBI:18420"/>
        <label>1</label>
        <note>catalytic</note>
    </ligand>
</feature>
<dbReference type="AlphaFoldDB" id="A0A3A4KFN2"/>
<dbReference type="PANTHER" id="PTHR20854">
    <property type="entry name" value="INOSITOL MONOPHOSPHATASE"/>
    <property type="match status" value="1"/>
</dbReference>
<proteinExistence type="inferred from homology"/>
<evidence type="ECO:0000256" key="5">
    <source>
        <dbReference type="ARBA" id="ARBA00022842"/>
    </source>
</evidence>
<evidence type="ECO:0000313" key="10">
    <source>
        <dbReference type="Proteomes" id="UP000266677"/>
    </source>
</evidence>
<reference evidence="9 10" key="1">
    <citation type="submission" date="2018-09" db="EMBL/GenBank/DDBJ databases">
        <title>YIM PH21274 draft genome.</title>
        <authorList>
            <person name="Miao C."/>
        </authorList>
    </citation>
    <scope>NUCLEOTIDE SEQUENCE [LARGE SCALE GENOMIC DNA]</scope>
    <source>
        <strain evidence="9 10">YIM PH 21724</strain>
    </source>
</reference>
<keyword evidence="5 6" id="KW-0460">Magnesium</keyword>
<evidence type="ECO:0000256" key="1">
    <source>
        <dbReference type="ARBA" id="ARBA00001033"/>
    </source>
</evidence>
<dbReference type="Gene3D" id="3.40.190.80">
    <property type="match status" value="1"/>
</dbReference>
<feature type="binding site" evidence="6">
    <location>
        <position position="131"/>
    </location>
    <ligand>
        <name>Mg(2+)</name>
        <dbReference type="ChEBI" id="CHEBI:18420"/>
        <label>1</label>
        <note>catalytic</note>
    </ligand>
</feature>